<proteinExistence type="predicted"/>
<evidence type="ECO:0000313" key="2">
    <source>
        <dbReference type="Proteomes" id="UP001367508"/>
    </source>
</evidence>
<accession>A0AAN9LKL4</accession>
<gene>
    <name evidence="1" type="ORF">VNO77_18325</name>
</gene>
<dbReference type="Proteomes" id="UP001367508">
    <property type="component" value="Unassembled WGS sequence"/>
</dbReference>
<evidence type="ECO:0000313" key="1">
    <source>
        <dbReference type="EMBL" id="KAK7337739.1"/>
    </source>
</evidence>
<dbReference type="AlphaFoldDB" id="A0AAN9LKL4"/>
<sequence>MRTAADVLGFGFEVLYGGFQNYIRGHWSEWTSHPQYIVEQFIINACKGKGRDLTAKRKDGRNKSINFTEEIFNNIHRRKILLEARIEGVQRALEIYPSSGLIMFEKSLQREYNMALLLLVTDDEVFSALSKMRCFKASEVDGFEVIFVGKEVCLMVWSTLTIDGHKGYSPGIPTIGKTSTFSGIESIQIQLHFIVFGERVMVLNQHWQYTNYVDLASKLKDLEWKDSDVRRTRSYFMPQGKETRGDQCPSHCHMAARKNSMASQNIKSAITRQPG</sequence>
<protein>
    <submittedName>
        <fullName evidence="1">Uncharacterized protein</fullName>
    </submittedName>
</protein>
<keyword evidence="2" id="KW-1185">Reference proteome</keyword>
<comment type="caution">
    <text evidence="1">The sequence shown here is derived from an EMBL/GenBank/DDBJ whole genome shotgun (WGS) entry which is preliminary data.</text>
</comment>
<name>A0AAN9LKL4_CANGL</name>
<dbReference type="EMBL" id="JAYMYQ010000004">
    <property type="protein sequence ID" value="KAK7337739.1"/>
    <property type="molecule type" value="Genomic_DNA"/>
</dbReference>
<reference evidence="1 2" key="1">
    <citation type="submission" date="2024-01" db="EMBL/GenBank/DDBJ databases">
        <title>The genomes of 5 underutilized Papilionoideae crops provide insights into root nodulation and disease resistanc.</title>
        <authorList>
            <person name="Jiang F."/>
        </authorList>
    </citation>
    <scope>NUCLEOTIDE SEQUENCE [LARGE SCALE GENOMIC DNA]</scope>
    <source>
        <strain evidence="1">LVBAO_FW01</strain>
        <tissue evidence="1">Leaves</tissue>
    </source>
</reference>
<organism evidence="1 2">
    <name type="scientific">Canavalia gladiata</name>
    <name type="common">Sword bean</name>
    <name type="synonym">Dolichos gladiatus</name>
    <dbReference type="NCBI Taxonomy" id="3824"/>
    <lineage>
        <taxon>Eukaryota</taxon>
        <taxon>Viridiplantae</taxon>
        <taxon>Streptophyta</taxon>
        <taxon>Embryophyta</taxon>
        <taxon>Tracheophyta</taxon>
        <taxon>Spermatophyta</taxon>
        <taxon>Magnoliopsida</taxon>
        <taxon>eudicotyledons</taxon>
        <taxon>Gunneridae</taxon>
        <taxon>Pentapetalae</taxon>
        <taxon>rosids</taxon>
        <taxon>fabids</taxon>
        <taxon>Fabales</taxon>
        <taxon>Fabaceae</taxon>
        <taxon>Papilionoideae</taxon>
        <taxon>50 kb inversion clade</taxon>
        <taxon>NPAAA clade</taxon>
        <taxon>indigoferoid/millettioid clade</taxon>
        <taxon>Phaseoleae</taxon>
        <taxon>Canavalia</taxon>
    </lineage>
</organism>